<dbReference type="Pfam" id="PF00395">
    <property type="entry name" value="SLH"/>
    <property type="match status" value="1"/>
</dbReference>
<reference evidence="2 3" key="1">
    <citation type="submission" date="2020-04" db="EMBL/GenBank/DDBJ databases">
        <title>Genome sequencing of novel species.</title>
        <authorList>
            <person name="Heo J."/>
            <person name="Kim S.-J."/>
            <person name="Kim J.-S."/>
            <person name="Hong S.-B."/>
            <person name="Kwon S.-W."/>
        </authorList>
    </citation>
    <scope>NUCLEOTIDE SEQUENCE [LARGE SCALE GENOMIC DNA]</scope>
    <source>
        <strain evidence="2 3">MFER-1</strain>
    </source>
</reference>
<dbReference type="EMBL" id="CP051680">
    <property type="protein sequence ID" value="QJD86289.1"/>
    <property type="molecule type" value="Genomic_DNA"/>
</dbReference>
<accession>A0A7Z2VNE9</accession>
<proteinExistence type="predicted"/>
<dbReference type="KEGG" id="cheb:HH215_26050"/>
<feature type="domain" description="SLH" evidence="1">
    <location>
        <begin position="9"/>
        <end position="67"/>
    </location>
</feature>
<dbReference type="RefSeq" id="WP_169282538.1">
    <property type="nucleotide sequence ID" value="NZ_CP051680.1"/>
</dbReference>
<dbReference type="Proteomes" id="UP000502248">
    <property type="component" value="Chromosome"/>
</dbReference>
<gene>
    <name evidence="2" type="ORF">HH215_26050</name>
</gene>
<dbReference type="PROSITE" id="PS51272">
    <property type="entry name" value="SLH"/>
    <property type="match status" value="1"/>
</dbReference>
<protein>
    <submittedName>
        <fullName evidence="2">S-layer homology domain-containing protein</fullName>
    </submittedName>
</protein>
<organism evidence="2 3">
    <name type="scientific">Cohnella herbarum</name>
    <dbReference type="NCBI Taxonomy" id="2728023"/>
    <lineage>
        <taxon>Bacteria</taxon>
        <taxon>Bacillati</taxon>
        <taxon>Bacillota</taxon>
        <taxon>Bacilli</taxon>
        <taxon>Bacillales</taxon>
        <taxon>Paenibacillaceae</taxon>
        <taxon>Cohnella</taxon>
    </lineage>
</organism>
<evidence type="ECO:0000313" key="3">
    <source>
        <dbReference type="Proteomes" id="UP000502248"/>
    </source>
</evidence>
<dbReference type="AlphaFoldDB" id="A0A7Z2VNE9"/>
<dbReference type="InterPro" id="IPR001119">
    <property type="entry name" value="SLH_dom"/>
</dbReference>
<evidence type="ECO:0000313" key="2">
    <source>
        <dbReference type="EMBL" id="QJD86289.1"/>
    </source>
</evidence>
<name>A0A7Z2VNE9_9BACL</name>
<sequence length="67" mass="7016">MNVNASQSLVSFADANKISTWAVDAMKWSVSNGLLSGKGKGTLDPAGVVSRAEVAAIINRFVTTFNT</sequence>
<evidence type="ECO:0000259" key="1">
    <source>
        <dbReference type="PROSITE" id="PS51272"/>
    </source>
</evidence>
<keyword evidence="3" id="KW-1185">Reference proteome</keyword>